<accession>A0A4S4NEH6</accession>
<feature type="signal peptide" evidence="2">
    <location>
        <begin position="1"/>
        <end position="27"/>
    </location>
</feature>
<comment type="caution">
    <text evidence="3">The sequence shown here is derived from an EMBL/GenBank/DDBJ whole genome shotgun (WGS) entry which is preliminary data.</text>
</comment>
<name>A0A4S4NEH6_9RHOB</name>
<evidence type="ECO:0000256" key="1">
    <source>
        <dbReference type="SAM" id="MobiDB-lite"/>
    </source>
</evidence>
<dbReference type="AlphaFoldDB" id="A0A4S4NEH6"/>
<dbReference type="OrthoDB" id="571431at2"/>
<proteinExistence type="predicted"/>
<evidence type="ECO:0000313" key="4">
    <source>
        <dbReference type="Proteomes" id="UP000306602"/>
    </source>
</evidence>
<dbReference type="Proteomes" id="UP000306602">
    <property type="component" value="Unassembled WGS sequence"/>
</dbReference>
<dbReference type="RefSeq" id="WP_136462755.1">
    <property type="nucleotide sequence ID" value="NZ_SRKY01000002.1"/>
</dbReference>
<evidence type="ECO:0000313" key="3">
    <source>
        <dbReference type="EMBL" id="THH37155.1"/>
    </source>
</evidence>
<organism evidence="3 4">
    <name type="scientific">Aliishimia ponticola</name>
    <dbReference type="NCBI Taxonomy" id="2499833"/>
    <lineage>
        <taxon>Bacteria</taxon>
        <taxon>Pseudomonadati</taxon>
        <taxon>Pseudomonadota</taxon>
        <taxon>Alphaproteobacteria</taxon>
        <taxon>Rhodobacterales</taxon>
        <taxon>Paracoccaceae</taxon>
        <taxon>Aliishimia</taxon>
    </lineage>
</organism>
<feature type="compositionally biased region" description="Pro residues" evidence="1">
    <location>
        <begin position="38"/>
        <end position="52"/>
    </location>
</feature>
<keyword evidence="4" id="KW-1185">Reference proteome</keyword>
<keyword evidence="2" id="KW-0732">Signal</keyword>
<feature type="region of interest" description="Disordered" evidence="1">
    <location>
        <begin position="30"/>
        <end position="52"/>
    </location>
</feature>
<reference evidence="3 4" key="1">
    <citation type="submission" date="2019-04" db="EMBL/GenBank/DDBJ databases">
        <title>Shimia ponticola sp. nov., isolated from seawater.</title>
        <authorList>
            <person name="Kim Y.-O."/>
            <person name="Yoon J.-H."/>
        </authorList>
    </citation>
    <scope>NUCLEOTIDE SEQUENCE [LARGE SCALE GENOMIC DNA]</scope>
    <source>
        <strain evidence="3 4">MYP11</strain>
    </source>
</reference>
<evidence type="ECO:0000256" key="2">
    <source>
        <dbReference type="SAM" id="SignalP"/>
    </source>
</evidence>
<dbReference type="SUPFAM" id="SSF69635">
    <property type="entry name" value="Type III secretory system chaperone-like"/>
    <property type="match status" value="1"/>
</dbReference>
<dbReference type="EMBL" id="SRKY01000002">
    <property type="protein sequence ID" value="THH37155.1"/>
    <property type="molecule type" value="Genomic_DNA"/>
</dbReference>
<protein>
    <submittedName>
        <fullName evidence="3">Uncharacterized protein</fullName>
    </submittedName>
</protein>
<feature type="chain" id="PRO_5020925019" evidence="2">
    <location>
        <begin position="28"/>
        <end position="202"/>
    </location>
</feature>
<sequence>MQRRLLAPGRGIAATLGLCLCAAMAMAQDAPGSAKPDPQLPQPPASEPPAVEPPMTFARLAAIVTAVDPEARVFGNGVEFTLDDIPIIVVADIRADRMRAMVPIRSAEGLSPDELMRLMQANFDSALDARYAVAQGRLWGVFIHPLSPLEREQFLSGLVQTINLARTYGSAYSGGAMIFGGGDTNDIYRGLLEELLKKGEAL</sequence>
<gene>
    <name evidence="3" type="ORF">E4Z66_09510</name>
</gene>